<dbReference type="GO" id="GO:1903425">
    <property type="term" value="F:fluoride transmembrane transporter activity"/>
    <property type="evidence" value="ECO:0007669"/>
    <property type="project" value="TreeGrafter"/>
</dbReference>
<evidence type="ECO:0000256" key="5">
    <source>
        <dbReference type="ARBA" id="ARBA00022989"/>
    </source>
</evidence>
<evidence type="ECO:0000256" key="4">
    <source>
        <dbReference type="ARBA" id="ARBA00022692"/>
    </source>
</evidence>
<comment type="catalytic activity">
    <reaction evidence="8">
        <text>fluoride(in) = fluoride(out)</text>
        <dbReference type="Rhea" id="RHEA:76159"/>
        <dbReference type="ChEBI" id="CHEBI:17051"/>
    </reaction>
    <physiologicalReaction direction="left-to-right" evidence="8">
        <dbReference type="Rhea" id="RHEA:76160"/>
    </physiologicalReaction>
</comment>
<comment type="similarity">
    <text evidence="7">Belongs to the fluoride channel Fluc/FEX (TC 1.A.43) family.</text>
</comment>
<reference evidence="11 12" key="1">
    <citation type="journal article" date="2018" name="Microb. Genom.">
        <title>Expanding an expanded genome: long-read sequencing of Trypanosoma cruzi.</title>
        <authorList>
            <person name="Berna L."/>
            <person name="Rodriguez M."/>
            <person name="Chiribao M.L."/>
            <person name="Parodi-Talice A."/>
            <person name="Pita S."/>
            <person name="Rijo G."/>
            <person name="Alvarez-Valin F."/>
            <person name="Robello C."/>
        </authorList>
    </citation>
    <scope>NUCLEOTIDE SEQUENCE [LARGE SCALE GENOMIC DNA]</scope>
    <source>
        <strain evidence="11 12">Dm28c</strain>
    </source>
</reference>
<dbReference type="VEuPathDB" id="TriTrypDB:C4B63_326g19"/>
<feature type="transmembrane region" description="Helical" evidence="10">
    <location>
        <begin position="261"/>
        <end position="280"/>
    </location>
</feature>
<dbReference type="VEuPathDB" id="TriTrypDB:TcYC6_0104930"/>
<dbReference type="VEuPathDB" id="TriTrypDB:TcCLB.508931.40"/>
<dbReference type="Proteomes" id="UP000246121">
    <property type="component" value="Unassembled WGS sequence"/>
</dbReference>
<dbReference type="AlphaFoldDB" id="A0A2V2UGT5"/>
<dbReference type="InterPro" id="IPR003691">
    <property type="entry name" value="FluC"/>
</dbReference>
<dbReference type="GO" id="GO:0005886">
    <property type="term" value="C:plasma membrane"/>
    <property type="evidence" value="ECO:0007669"/>
    <property type="project" value="UniProtKB-SubCell"/>
</dbReference>
<evidence type="ECO:0000256" key="10">
    <source>
        <dbReference type="SAM" id="Phobius"/>
    </source>
</evidence>
<evidence type="ECO:0000256" key="9">
    <source>
        <dbReference type="SAM" id="MobiDB-lite"/>
    </source>
</evidence>
<dbReference type="VEuPathDB" id="TriTrypDB:TcCLB.507757.30"/>
<keyword evidence="3" id="KW-1003">Cell membrane</keyword>
<feature type="transmembrane region" description="Helical" evidence="10">
    <location>
        <begin position="169"/>
        <end position="187"/>
    </location>
</feature>
<evidence type="ECO:0000256" key="6">
    <source>
        <dbReference type="ARBA" id="ARBA00023136"/>
    </source>
</evidence>
<evidence type="ECO:0000313" key="11">
    <source>
        <dbReference type="EMBL" id="PWU83415.1"/>
    </source>
</evidence>
<keyword evidence="5 10" id="KW-1133">Transmembrane helix</keyword>
<dbReference type="PANTHER" id="PTHR28259:SF1">
    <property type="entry name" value="FLUORIDE EXPORT PROTEIN 1-RELATED"/>
    <property type="match status" value="1"/>
</dbReference>
<gene>
    <name evidence="11" type="ORF">C4B63_326g19</name>
</gene>
<proteinExistence type="inferred from homology"/>
<dbReference type="VEuPathDB" id="TriTrypDB:TcCL_Unassigned05489"/>
<protein>
    <recommendedName>
        <fullName evidence="13">CrcB-like protein</fullName>
    </recommendedName>
</protein>
<accession>A0A2V2UGT5</accession>
<dbReference type="VEuPathDB" id="TriTrypDB:C3747_72g277"/>
<dbReference type="VEuPathDB" id="TriTrypDB:TCSYLVIO_002819"/>
<evidence type="ECO:0000256" key="1">
    <source>
        <dbReference type="ARBA" id="ARBA00002598"/>
    </source>
</evidence>
<evidence type="ECO:0000256" key="2">
    <source>
        <dbReference type="ARBA" id="ARBA00004651"/>
    </source>
</evidence>
<feature type="region of interest" description="Disordered" evidence="9">
    <location>
        <begin position="1"/>
        <end position="36"/>
    </location>
</feature>
<evidence type="ECO:0000256" key="3">
    <source>
        <dbReference type="ARBA" id="ARBA00022475"/>
    </source>
</evidence>
<evidence type="ECO:0000313" key="12">
    <source>
        <dbReference type="Proteomes" id="UP000246121"/>
    </source>
</evidence>
<dbReference type="VEuPathDB" id="TriTrypDB:TcG_09160"/>
<feature type="transmembrane region" description="Helical" evidence="10">
    <location>
        <begin position="199"/>
        <end position="219"/>
    </location>
</feature>
<comment type="caution">
    <text evidence="11">The sequence shown here is derived from an EMBL/GenBank/DDBJ whole genome shotgun (WGS) entry which is preliminary data.</text>
</comment>
<organism evidence="11 12">
    <name type="scientific">Trypanosoma cruzi</name>
    <dbReference type="NCBI Taxonomy" id="5693"/>
    <lineage>
        <taxon>Eukaryota</taxon>
        <taxon>Discoba</taxon>
        <taxon>Euglenozoa</taxon>
        <taxon>Kinetoplastea</taxon>
        <taxon>Metakinetoplastina</taxon>
        <taxon>Trypanosomatida</taxon>
        <taxon>Trypanosomatidae</taxon>
        <taxon>Trypanosoma</taxon>
        <taxon>Schizotrypanum</taxon>
    </lineage>
</organism>
<sequence length="349" mass="38238">MGEESNLQEEREDGGLQEETAAEQGEMASAGGQPPQPNKSILDDFWLTHVGAIIGVACWSLAGTALRLALEQTFVRNSVLTTYTTYGPNCIGCYLMGFIASLASSKSQNVIFPWIFRSLLVGFCGSLTTFSEWMLDTVRQERVALCFGELVSGLTMPFVFFLWGCDTAFLLRAFIMPSLGCIIGISASRYELGGRQMRLANVIFLFVSVVAAVVVPVAIEASVHRDLLKVSFINRRSVVISPLGAVPRYLLAQLLNGSSRFWNFPIGTFAANMIAVLLMGLLDHFYRTRGNVWCQIAMDGICGSLSTVSSFVNEMIGFYGSDNRRLMYIYAIISVGVGAAIMSVCRHVF</sequence>
<name>A0A2V2UGT5_TRYCR</name>
<feature type="transmembrane region" description="Helical" evidence="10">
    <location>
        <begin position="45"/>
        <end position="66"/>
    </location>
</feature>
<evidence type="ECO:0000256" key="8">
    <source>
        <dbReference type="ARBA" id="ARBA00035585"/>
    </source>
</evidence>
<dbReference type="EMBL" id="PRFA01000326">
    <property type="protein sequence ID" value="PWU83415.1"/>
    <property type="molecule type" value="Genomic_DNA"/>
</dbReference>
<comment type="function">
    <text evidence="1">Fluoride channel required for the rapid expulsion of cytoplasmic fluoride.</text>
</comment>
<dbReference type="Pfam" id="PF02537">
    <property type="entry name" value="CRCB"/>
    <property type="match status" value="2"/>
</dbReference>
<feature type="transmembrane region" description="Helical" evidence="10">
    <location>
        <begin position="143"/>
        <end position="163"/>
    </location>
</feature>
<feature type="transmembrane region" description="Helical" evidence="10">
    <location>
        <begin position="327"/>
        <end position="345"/>
    </location>
</feature>
<feature type="transmembrane region" description="Helical" evidence="10">
    <location>
        <begin position="111"/>
        <end position="131"/>
    </location>
</feature>
<dbReference type="VEuPathDB" id="TriTrypDB:TcBrA4_0065480"/>
<comment type="subcellular location">
    <subcellularLocation>
        <location evidence="2">Cell membrane</location>
        <topology evidence="2">Multi-pass membrane protein</topology>
    </subcellularLocation>
</comment>
<keyword evidence="4 10" id="KW-0812">Transmembrane</keyword>
<dbReference type="PANTHER" id="PTHR28259">
    <property type="entry name" value="FLUORIDE EXPORT PROTEIN 1-RELATED"/>
    <property type="match status" value="1"/>
</dbReference>
<feature type="compositionally biased region" description="Acidic residues" evidence="9">
    <location>
        <begin position="1"/>
        <end position="16"/>
    </location>
</feature>
<evidence type="ECO:0008006" key="13">
    <source>
        <dbReference type="Google" id="ProtNLM"/>
    </source>
</evidence>
<keyword evidence="6 10" id="KW-0472">Membrane</keyword>
<dbReference type="VEuPathDB" id="TriTrypDB:Tc_MARK_1562"/>
<feature type="transmembrane region" description="Helical" evidence="10">
    <location>
        <begin position="86"/>
        <end position="105"/>
    </location>
</feature>
<dbReference type="VEuPathDB" id="TriTrypDB:BCY84_00069"/>
<evidence type="ECO:0000256" key="7">
    <source>
        <dbReference type="ARBA" id="ARBA00035120"/>
    </source>
</evidence>